<evidence type="ECO:0000259" key="1">
    <source>
        <dbReference type="Pfam" id="PF10128"/>
    </source>
</evidence>
<dbReference type="EMBL" id="CP108021">
    <property type="protein sequence ID" value="WUM20632.1"/>
    <property type="molecule type" value="Genomic_DNA"/>
</dbReference>
<dbReference type="Pfam" id="PF20171">
    <property type="entry name" value="OpcA_G6PD_C"/>
    <property type="match status" value="1"/>
</dbReference>
<dbReference type="PANTHER" id="PTHR38658:SF1">
    <property type="entry name" value="OXPP CYCLE PROTEIN OPCA-RELATED"/>
    <property type="match status" value="1"/>
</dbReference>
<dbReference type="PANTHER" id="PTHR38658">
    <property type="entry name" value="OXPP CYCLE PROTEIN OPCA-RELATED"/>
    <property type="match status" value="1"/>
</dbReference>
<dbReference type="KEGG" id="whr:OG579_01980"/>
<proteinExistence type="predicted"/>
<organism evidence="3 4">
    <name type="scientific">Williamsia herbipolensis</name>
    <dbReference type="NCBI Taxonomy" id="1603258"/>
    <lineage>
        <taxon>Bacteria</taxon>
        <taxon>Bacillati</taxon>
        <taxon>Actinomycetota</taxon>
        <taxon>Actinomycetes</taxon>
        <taxon>Mycobacteriales</taxon>
        <taxon>Nocardiaceae</taxon>
        <taxon>Williamsia</taxon>
    </lineage>
</organism>
<feature type="domain" description="Glucose-6-phosphate dehydrogenase assembly protein OpcA C-terminal" evidence="2">
    <location>
        <begin position="166"/>
        <end position="292"/>
    </location>
</feature>
<dbReference type="Proteomes" id="UP001432128">
    <property type="component" value="Chromosome"/>
</dbReference>
<reference evidence="3 4" key="1">
    <citation type="submission" date="2022-10" db="EMBL/GenBank/DDBJ databases">
        <title>The complete genomes of actinobacterial strains from the NBC collection.</title>
        <authorList>
            <person name="Joergensen T.S."/>
            <person name="Alvarez Arevalo M."/>
            <person name="Sterndorff E.B."/>
            <person name="Faurdal D."/>
            <person name="Vuksanovic O."/>
            <person name="Mourched A.-S."/>
            <person name="Charusanti P."/>
            <person name="Shaw S."/>
            <person name="Blin K."/>
            <person name="Weber T."/>
        </authorList>
    </citation>
    <scope>NUCLEOTIDE SEQUENCE [LARGE SCALE GENOMIC DNA]</scope>
    <source>
        <strain evidence="3 4">NBC_00319</strain>
    </source>
</reference>
<dbReference type="InterPro" id="IPR046802">
    <property type="entry name" value="OpcA_G6PD_C"/>
</dbReference>
<evidence type="ECO:0000259" key="2">
    <source>
        <dbReference type="Pfam" id="PF20171"/>
    </source>
</evidence>
<dbReference type="InterPro" id="IPR046801">
    <property type="entry name" value="OpcA_G6PD_N"/>
</dbReference>
<sequence length="308" mass="32713">MILDLPATTTEKVSKKLVKMRESGGAVTLGRVLTLVVCADEGEPTEGAIEAANDASREHPCRVIVVSLGNRAAAARLDAQIRVGGDAGASEVVVLRLYGELAEHAESVVVPFLLPDTPVVTWWPGEAPSEPAADPVGRLGTRRITDAAKANDPNTILGERLAGYAPGDSDLVWAQITYWRAILTAALDRPPHEPVERVVVSGPDRSPSIDLLAGWLRAQLGVDTERHIGSFEVRLERASGPLVLAVDGNNNAVLSNPGKPDGRVAMSTRGVRDCIAEELRRLDPDEVYHLALQGAAQISRESAEGVSA</sequence>
<protein>
    <submittedName>
        <fullName evidence="3">Glucose-6-phosphate dehydrogenase assembly protein OpcA</fullName>
    </submittedName>
</protein>
<evidence type="ECO:0000313" key="4">
    <source>
        <dbReference type="Proteomes" id="UP001432128"/>
    </source>
</evidence>
<dbReference type="AlphaFoldDB" id="A0AAU4K3S5"/>
<name>A0AAU4K3S5_9NOCA</name>
<evidence type="ECO:0000313" key="3">
    <source>
        <dbReference type="EMBL" id="WUM20632.1"/>
    </source>
</evidence>
<dbReference type="Pfam" id="PF10128">
    <property type="entry name" value="OpcA_G6PD_assem"/>
    <property type="match status" value="1"/>
</dbReference>
<gene>
    <name evidence="3" type="ORF">OG579_01980</name>
</gene>
<keyword evidence="4" id="KW-1185">Reference proteome</keyword>
<dbReference type="InterPro" id="IPR004555">
    <property type="entry name" value="G6PDH_assembly_OpcA"/>
</dbReference>
<dbReference type="RefSeq" id="WP_328857888.1">
    <property type="nucleotide sequence ID" value="NZ_CP108021.1"/>
</dbReference>
<feature type="domain" description="Glucose-6-phosphate dehydrogenase assembly protein OpcA N-terminal" evidence="1">
    <location>
        <begin position="52"/>
        <end position="158"/>
    </location>
</feature>
<accession>A0AAU4K3S5</accession>